<name>A0A9P8EVL6_AURME</name>
<accession>A0A9P8EVL6</accession>
<gene>
    <name evidence="3" type="ORF">KCU76_g1923</name>
</gene>
<evidence type="ECO:0000313" key="3">
    <source>
        <dbReference type="EMBL" id="KAG9698891.1"/>
    </source>
</evidence>
<comment type="similarity">
    <text evidence="1">Belongs to the trichodiene synthase family.</text>
</comment>
<organism evidence="3 4">
    <name type="scientific">Aureobasidium melanogenum</name>
    <name type="common">Aureobasidium pullulans var. melanogenum</name>
    <dbReference type="NCBI Taxonomy" id="46634"/>
    <lineage>
        <taxon>Eukaryota</taxon>
        <taxon>Fungi</taxon>
        <taxon>Dikarya</taxon>
        <taxon>Ascomycota</taxon>
        <taxon>Pezizomycotina</taxon>
        <taxon>Dothideomycetes</taxon>
        <taxon>Dothideomycetidae</taxon>
        <taxon>Dothideales</taxon>
        <taxon>Saccotheciaceae</taxon>
        <taxon>Aureobasidium</taxon>
    </lineage>
</organism>
<dbReference type="Proteomes" id="UP000779574">
    <property type="component" value="Unassembled WGS sequence"/>
</dbReference>
<dbReference type="OrthoDB" id="2998174at2759"/>
<dbReference type="SUPFAM" id="SSF48576">
    <property type="entry name" value="Terpenoid synthases"/>
    <property type="match status" value="1"/>
</dbReference>
<dbReference type="Pfam" id="PF06330">
    <property type="entry name" value="TRI5"/>
    <property type="match status" value="1"/>
</dbReference>
<dbReference type="AlphaFoldDB" id="A0A9P8EVL6"/>
<sequence length="291" mass="33438">MVRFVSYCWPGHSLVVKADLGILFVYYGILDDWCKDNLTEGMQDFSKDMIDGSEQKNTWWQAVNKHLLSFLEHYGSFCSLNIFRGTLDFYQGCWIEQHDFQGFSGSHNYPDFLRRLNGFGPIIGASLFPTEKFDETNNIPSIASVISEIEQWELYVNDLLSFYKEHFGTDKQEQANFVSNYAHCAGITVQESLSIVLDKITSSNNALVGLLPNVDPKMKRAVDDFMFGYAAFHFTDARYHMSELVERAENLGLEGAQELRRFYEIARAGSDRGPTRWAFPSLQDMIENHHK</sequence>
<evidence type="ECO:0000256" key="1">
    <source>
        <dbReference type="ARBA" id="ARBA00007946"/>
    </source>
</evidence>
<dbReference type="InterPro" id="IPR008949">
    <property type="entry name" value="Isoprenoid_synthase_dom_sf"/>
</dbReference>
<dbReference type="EMBL" id="JAHFXF010000044">
    <property type="protein sequence ID" value="KAG9698891.1"/>
    <property type="molecule type" value="Genomic_DNA"/>
</dbReference>
<protein>
    <submittedName>
        <fullName evidence="3">Terpenoid synthase</fullName>
    </submittedName>
</protein>
<proteinExistence type="inferred from homology"/>
<comment type="caution">
    <text evidence="3">The sequence shown here is derived from an EMBL/GenBank/DDBJ whole genome shotgun (WGS) entry which is preliminary data.</text>
</comment>
<dbReference type="Gene3D" id="1.10.600.10">
    <property type="entry name" value="Farnesyl Diphosphate Synthase"/>
    <property type="match status" value="1"/>
</dbReference>
<dbReference type="GO" id="GO:0016838">
    <property type="term" value="F:carbon-oxygen lyase activity, acting on phosphates"/>
    <property type="evidence" value="ECO:0007669"/>
    <property type="project" value="InterPro"/>
</dbReference>
<evidence type="ECO:0000313" key="4">
    <source>
        <dbReference type="Proteomes" id="UP000779574"/>
    </source>
</evidence>
<feature type="non-terminal residue" evidence="3">
    <location>
        <position position="291"/>
    </location>
</feature>
<reference evidence="3" key="2">
    <citation type="submission" date="2021-08" db="EMBL/GenBank/DDBJ databases">
        <authorList>
            <person name="Gostincar C."/>
            <person name="Sun X."/>
            <person name="Song Z."/>
            <person name="Gunde-Cimerman N."/>
        </authorList>
    </citation>
    <scope>NUCLEOTIDE SEQUENCE</scope>
    <source>
        <strain evidence="3">EXF-9911</strain>
    </source>
</reference>
<evidence type="ECO:0000256" key="2">
    <source>
        <dbReference type="ARBA" id="ARBA00023239"/>
    </source>
</evidence>
<dbReference type="InterPro" id="IPR024652">
    <property type="entry name" value="Trichodiene_synth"/>
</dbReference>
<keyword evidence="2" id="KW-0456">Lyase</keyword>
<reference evidence="3" key="1">
    <citation type="journal article" date="2021" name="J Fungi (Basel)">
        <title>Virulence traits and population genomics of the black yeast Aureobasidium melanogenum.</title>
        <authorList>
            <person name="Cernosa A."/>
            <person name="Sun X."/>
            <person name="Gostincar C."/>
            <person name="Fang C."/>
            <person name="Gunde-Cimerman N."/>
            <person name="Song Z."/>
        </authorList>
    </citation>
    <scope>NUCLEOTIDE SEQUENCE</scope>
    <source>
        <strain evidence="3">EXF-9911</strain>
    </source>
</reference>